<comment type="caution">
    <text evidence="1">The sequence shown here is derived from an EMBL/GenBank/DDBJ whole genome shotgun (WGS) entry which is preliminary data.</text>
</comment>
<proteinExistence type="predicted"/>
<reference evidence="1 2" key="1">
    <citation type="journal article" date="2020" name="IScience">
        <title>Genome Sequencing of the Endangered Kingdonia uniflora (Circaeasteraceae, Ranunculales) Reveals Potential Mechanisms of Evolutionary Specialization.</title>
        <authorList>
            <person name="Sun Y."/>
            <person name="Deng T."/>
            <person name="Zhang A."/>
            <person name="Moore M.J."/>
            <person name="Landis J.B."/>
            <person name="Lin N."/>
            <person name="Zhang H."/>
            <person name="Zhang X."/>
            <person name="Huang J."/>
            <person name="Zhang X."/>
            <person name="Sun H."/>
            <person name="Wang H."/>
        </authorList>
    </citation>
    <scope>NUCLEOTIDE SEQUENCE [LARGE SCALE GENOMIC DNA]</scope>
    <source>
        <strain evidence="1">TB1705</strain>
        <tissue evidence="1">Leaf</tissue>
    </source>
</reference>
<dbReference type="AlphaFoldDB" id="A0A7J7LX64"/>
<name>A0A7J7LX64_9MAGN</name>
<evidence type="ECO:0000313" key="1">
    <source>
        <dbReference type="EMBL" id="KAF6147162.1"/>
    </source>
</evidence>
<evidence type="ECO:0000313" key="2">
    <source>
        <dbReference type="Proteomes" id="UP000541444"/>
    </source>
</evidence>
<protein>
    <submittedName>
        <fullName evidence="1">Uncharacterized protein</fullName>
    </submittedName>
</protein>
<organism evidence="1 2">
    <name type="scientific">Kingdonia uniflora</name>
    <dbReference type="NCBI Taxonomy" id="39325"/>
    <lineage>
        <taxon>Eukaryota</taxon>
        <taxon>Viridiplantae</taxon>
        <taxon>Streptophyta</taxon>
        <taxon>Embryophyta</taxon>
        <taxon>Tracheophyta</taxon>
        <taxon>Spermatophyta</taxon>
        <taxon>Magnoliopsida</taxon>
        <taxon>Ranunculales</taxon>
        <taxon>Circaeasteraceae</taxon>
        <taxon>Kingdonia</taxon>
    </lineage>
</organism>
<accession>A0A7J7LX64</accession>
<dbReference type="OrthoDB" id="1744580at2759"/>
<dbReference type="EMBL" id="JACGCM010001948">
    <property type="protein sequence ID" value="KAF6147162.1"/>
    <property type="molecule type" value="Genomic_DNA"/>
</dbReference>
<sequence length="231" mass="25576">MNHYKETTVREGHRAIDVIGEEDGDVLKSSQSKSYDRVATLMREVHPIDDFNHHEVQPKKTNTALIGGVVGKIEEWGFDNLFGTDESAYEIRGKIISDSEIAGLVEDETIQKHTINVTEEEFCNSSPVLDWVKPPIFDEFSEEGKRNPRAADPPVDNVKFLNERKDALNIHFLVLLSENFMEACAALGRPGPLNQNPVKMDIGSTQVSGPPATSIPSGIMLETKSAEATND</sequence>
<gene>
    <name evidence="1" type="ORF">GIB67_036881</name>
</gene>
<dbReference type="Proteomes" id="UP000541444">
    <property type="component" value="Unassembled WGS sequence"/>
</dbReference>
<keyword evidence="2" id="KW-1185">Reference proteome</keyword>